<evidence type="ECO:0000313" key="1">
    <source>
        <dbReference type="EMBL" id="CAB5019734.1"/>
    </source>
</evidence>
<reference evidence="1" key="1">
    <citation type="submission" date="2020-05" db="EMBL/GenBank/DDBJ databases">
        <authorList>
            <person name="Chiriac C."/>
            <person name="Salcher M."/>
            <person name="Ghai R."/>
            <person name="Kavagutti S V."/>
        </authorList>
    </citation>
    <scope>NUCLEOTIDE SEQUENCE</scope>
</reference>
<accession>A0A6J7QZU7</accession>
<gene>
    <name evidence="1" type="ORF">UFOPK4061_01320</name>
</gene>
<dbReference type="EMBL" id="CAFBPD010000244">
    <property type="protein sequence ID" value="CAB5019734.1"/>
    <property type="molecule type" value="Genomic_DNA"/>
</dbReference>
<name>A0A6J7QZU7_9ZZZZ</name>
<organism evidence="1">
    <name type="scientific">freshwater metagenome</name>
    <dbReference type="NCBI Taxonomy" id="449393"/>
    <lineage>
        <taxon>unclassified sequences</taxon>
        <taxon>metagenomes</taxon>
        <taxon>ecological metagenomes</taxon>
    </lineage>
</organism>
<sequence>MHERHLGGDLIGVTAIADPERQASFTIDPEGVSGTLGEREATEQHLTTLVRRRWKDIGVDGQRAGQCEVIGRIVYDNCVADIDELLLHRMIAGHAARDDLFDEAGAVRMLISVNEADDLDVRRVGVLDADVEGDLRTRRDAHLVGVAGDRGRGHRYSTPLMMLANH</sequence>
<protein>
    <submittedName>
        <fullName evidence="1">Unannotated protein</fullName>
    </submittedName>
</protein>
<dbReference type="AlphaFoldDB" id="A0A6J7QZU7"/>
<proteinExistence type="predicted"/>